<gene>
    <name evidence="9" type="ORF">BXY53_0836</name>
</gene>
<dbReference type="Gene3D" id="3.50.50.60">
    <property type="entry name" value="FAD/NAD(P)-binding domain"/>
    <property type="match status" value="2"/>
</dbReference>
<dbReference type="PRINTS" id="PR00368">
    <property type="entry name" value="FADPNR"/>
</dbReference>
<evidence type="ECO:0000256" key="1">
    <source>
        <dbReference type="ARBA" id="ARBA00007532"/>
    </source>
</evidence>
<feature type="domain" description="Pyridine nucleotide-disulphide oxidoreductase dimerisation" evidence="7">
    <location>
        <begin position="349"/>
        <end position="453"/>
    </location>
</feature>
<keyword evidence="3 5" id="KW-0274">FAD</keyword>
<dbReference type="InterPro" id="IPR023753">
    <property type="entry name" value="FAD/NAD-binding_dom"/>
</dbReference>
<reference evidence="9 10" key="1">
    <citation type="submission" date="2018-08" db="EMBL/GenBank/DDBJ databases">
        <title>Genomic Encyclopedia of Archaeal and Bacterial Type Strains, Phase II (KMG-II): from individual species to whole genera.</title>
        <authorList>
            <person name="Goeker M."/>
        </authorList>
    </citation>
    <scope>NUCLEOTIDE SEQUENCE [LARGE SCALE GENOMIC DNA]</scope>
    <source>
        <strain evidence="9 10">DSM 5002</strain>
    </source>
</reference>
<dbReference type="InterPro" id="IPR016156">
    <property type="entry name" value="FAD/NAD-linked_Rdtase_dimer_sf"/>
</dbReference>
<dbReference type="Gene3D" id="3.30.390.30">
    <property type="match status" value="1"/>
</dbReference>
<feature type="binding site" evidence="5">
    <location>
        <position position="310"/>
    </location>
    <ligand>
        <name>FAD</name>
        <dbReference type="ChEBI" id="CHEBI:57692"/>
    </ligand>
</feature>
<feature type="disulfide bond" description="Redox-active" evidence="6">
    <location>
        <begin position="42"/>
        <end position="47"/>
    </location>
</feature>
<dbReference type="NCBIfam" id="NF004939">
    <property type="entry name" value="PRK06292.1-1"/>
    <property type="match status" value="1"/>
</dbReference>
<proteinExistence type="inferred from homology"/>
<feature type="binding site" evidence="5">
    <location>
        <begin position="178"/>
        <end position="185"/>
    </location>
    <ligand>
        <name>NAD(+)</name>
        <dbReference type="ChEBI" id="CHEBI:57540"/>
    </ligand>
</feature>
<feature type="active site" description="Proton acceptor" evidence="4">
    <location>
        <position position="444"/>
    </location>
</feature>
<dbReference type="Pfam" id="PF07992">
    <property type="entry name" value="Pyr_redox_2"/>
    <property type="match status" value="1"/>
</dbReference>
<evidence type="ECO:0000256" key="3">
    <source>
        <dbReference type="ARBA" id="ARBA00022827"/>
    </source>
</evidence>
<evidence type="ECO:0000256" key="6">
    <source>
        <dbReference type="PIRSR" id="PIRSR000350-4"/>
    </source>
</evidence>
<dbReference type="EMBL" id="QXDF01000001">
    <property type="protein sequence ID" value="RIA55760.1"/>
    <property type="molecule type" value="Genomic_DNA"/>
</dbReference>
<evidence type="ECO:0000256" key="4">
    <source>
        <dbReference type="PIRSR" id="PIRSR000350-2"/>
    </source>
</evidence>
<keyword evidence="2" id="KW-0285">Flavoprotein</keyword>
<organism evidence="9 10">
    <name type="scientific">Dichotomicrobium thermohalophilum</name>
    <dbReference type="NCBI Taxonomy" id="933063"/>
    <lineage>
        <taxon>Bacteria</taxon>
        <taxon>Pseudomonadati</taxon>
        <taxon>Pseudomonadota</taxon>
        <taxon>Alphaproteobacteria</taxon>
        <taxon>Hyphomicrobiales</taxon>
        <taxon>Hyphomicrobiaceae</taxon>
        <taxon>Dichotomicrobium</taxon>
    </lineage>
</organism>
<dbReference type="GO" id="GO:0050660">
    <property type="term" value="F:flavin adenine dinucleotide binding"/>
    <property type="evidence" value="ECO:0007669"/>
    <property type="project" value="TreeGrafter"/>
</dbReference>
<feature type="binding site" evidence="5">
    <location>
        <position position="268"/>
    </location>
    <ligand>
        <name>NAD(+)</name>
        <dbReference type="ChEBI" id="CHEBI:57540"/>
    </ligand>
</feature>
<dbReference type="InterPro" id="IPR036324">
    <property type="entry name" value="Mn/Fe_SOD_N_sf"/>
</dbReference>
<evidence type="ECO:0000313" key="10">
    <source>
        <dbReference type="Proteomes" id="UP000266273"/>
    </source>
</evidence>
<comment type="similarity">
    <text evidence="1">Belongs to the class-I pyridine nucleotide-disulfide oxidoreductase family.</text>
</comment>
<dbReference type="InterPro" id="IPR004099">
    <property type="entry name" value="Pyr_nucl-diS_OxRdtase_dimer"/>
</dbReference>
<dbReference type="AlphaFoldDB" id="A0A397Q2M4"/>
<evidence type="ECO:0000259" key="7">
    <source>
        <dbReference type="Pfam" id="PF02852"/>
    </source>
</evidence>
<keyword evidence="5" id="KW-0520">NAD</keyword>
<feature type="binding site" evidence="5">
    <location>
        <position position="51"/>
    </location>
    <ligand>
        <name>FAD</name>
        <dbReference type="ChEBI" id="CHEBI:57692"/>
    </ligand>
</feature>
<dbReference type="Proteomes" id="UP000266273">
    <property type="component" value="Unassembled WGS sequence"/>
</dbReference>
<dbReference type="InterPro" id="IPR036188">
    <property type="entry name" value="FAD/NAD-bd_sf"/>
</dbReference>
<dbReference type="InterPro" id="IPR001100">
    <property type="entry name" value="Pyr_nuc-diS_OxRdtase"/>
</dbReference>
<evidence type="ECO:0000259" key="8">
    <source>
        <dbReference type="Pfam" id="PF07992"/>
    </source>
</evidence>
<feature type="domain" description="FAD/NAD(P)-binding" evidence="8">
    <location>
        <begin position="6"/>
        <end position="324"/>
    </location>
</feature>
<name>A0A397Q2M4_9HYPH</name>
<keyword evidence="10" id="KW-1185">Reference proteome</keyword>
<dbReference type="Pfam" id="PF02852">
    <property type="entry name" value="Pyr_redox_dim"/>
    <property type="match status" value="1"/>
</dbReference>
<evidence type="ECO:0000256" key="5">
    <source>
        <dbReference type="PIRSR" id="PIRSR000350-3"/>
    </source>
</evidence>
<comment type="cofactor">
    <cofactor evidence="5">
        <name>FAD</name>
        <dbReference type="ChEBI" id="CHEBI:57692"/>
    </cofactor>
    <text evidence="5">Binds 1 FAD per subunit.</text>
</comment>
<comment type="caution">
    <text evidence="9">The sequence shown here is derived from an EMBL/GenBank/DDBJ whole genome shotgun (WGS) entry which is preliminary data.</text>
</comment>
<accession>A0A397Q2M4</accession>
<feature type="binding site" evidence="5">
    <location>
        <begin position="141"/>
        <end position="143"/>
    </location>
    <ligand>
        <name>FAD</name>
        <dbReference type="ChEBI" id="CHEBI:57692"/>
    </ligand>
</feature>
<protein>
    <submittedName>
        <fullName evidence="9">Dihydrolipoamide dehydrogenase</fullName>
    </submittedName>
</protein>
<dbReference type="SUPFAM" id="SSF51905">
    <property type="entry name" value="FAD/NAD(P)-binding domain"/>
    <property type="match status" value="1"/>
</dbReference>
<dbReference type="PANTHER" id="PTHR43014">
    <property type="entry name" value="MERCURIC REDUCTASE"/>
    <property type="match status" value="1"/>
</dbReference>
<dbReference type="Gene3D" id="1.10.287.990">
    <property type="entry name" value="Fe,Mn superoxide dismutase (SOD) domain"/>
    <property type="match status" value="1"/>
</dbReference>
<dbReference type="SUPFAM" id="SSF55424">
    <property type="entry name" value="FAD/NAD-linked reductases, dimerisation (C-terminal) domain"/>
    <property type="match status" value="1"/>
</dbReference>
<keyword evidence="5" id="KW-0547">Nucleotide-binding</keyword>
<evidence type="ECO:0000313" key="9">
    <source>
        <dbReference type="EMBL" id="RIA55760.1"/>
    </source>
</evidence>
<evidence type="ECO:0000256" key="2">
    <source>
        <dbReference type="ARBA" id="ARBA00022630"/>
    </source>
</evidence>
<dbReference type="PRINTS" id="PR00411">
    <property type="entry name" value="PNDRDTASEI"/>
</dbReference>
<sequence>MTRHVDIAIIGAGTAGMGAYRTATKHTDNVVLIEGEQYGTTCARVGCMPSKLLIAAADAAHEIDKAPGFGVHIDGNVRIDGREVMDRVRRERDRFVSFVIEAVENWPEDNRIMGKAKFLDDHTLELDNGDRVIAERVVIATGSRPVYPKQFEAAGDRLVINDDVFDWQELPGAVAVFGGGIIGLELGQALHRLGVRMRLFGKFGDVGPLSDPEVKQSALEAFQAEFPFDPDANVTSIERVDDGVSITFTDAEGRETNEHFDYLLAATGRRANVDSLALENTSLELDEKGIPLFDRYTMQAGDSHIFIAGDVTGDVPLLHEAADGGRIAGDNAGRFPDIRTGLRRAPLSIMFTDPNIATVGHSYRELDNLQCDYAIGQVDFGGQGRSRVMLKNQGLLRVYGEYGTGLFLGAEMVGPRMEHIAHLLAWAYQQRMTISQILDMPFYHPVVEEGLRSALRDVNAKLHIGPESPRRCLDCGPGG</sequence>
<dbReference type="GO" id="GO:0003955">
    <property type="term" value="F:NAD(P)H dehydrogenase (quinone) activity"/>
    <property type="evidence" value="ECO:0007669"/>
    <property type="project" value="TreeGrafter"/>
</dbReference>
<dbReference type="PANTHER" id="PTHR43014:SF4">
    <property type="entry name" value="PYRIDINE NUCLEOTIDE-DISULFIDE OXIDOREDUCTASE RCLA-RELATED"/>
    <property type="match status" value="1"/>
</dbReference>
<dbReference type="PIRSF" id="PIRSF000350">
    <property type="entry name" value="Mercury_reductase_MerA"/>
    <property type="match status" value="1"/>
</dbReference>